<evidence type="ECO:0000256" key="5">
    <source>
        <dbReference type="ARBA" id="ARBA00022989"/>
    </source>
</evidence>
<evidence type="ECO:0000256" key="4">
    <source>
        <dbReference type="ARBA" id="ARBA00022692"/>
    </source>
</evidence>
<evidence type="ECO:0000259" key="8">
    <source>
        <dbReference type="Pfam" id="PF03458"/>
    </source>
</evidence>
<reference evidence="9 10" key="1">
    <citation type="submission" date="2024-01" db="EMBL/GenBank/DDBJ databases">
        <title>Draft genome sequences of three bacterial strains isolated from Acacia saligna represent a potential new species within the genus Rhizobium.</title>
        <authorList>
            <person name="Tambong J.T."/>
            <person name="Mnasri B."/>
        </authorList>
    </citation>
    <scope>NUCLEOTIDE SEQUENCE [LARGE SCALE GENOMIC DNA]</scope>
    <source>
        <strain evidence="9 10">1AS12I</strain>
    </source>
</reference>
<feature type="domain" description="Glycine transporter" evidence="8">
    <location>
        <begin position="123"/>
        <end position="199"/>
    </location>
</feature>
<keyword evidence="5 7" id="KW-1133">Transmembrane helix</keyword>
<feature type="transmembrane region" description="Helical" evidence="7">
    <location>
        <begin position="31"/>
        <end position="51"/>
    </location>
</feature>
<feature type="transmembrane region" description="Helical" evidence="7">
    <location>
        <begin position="114"/>
        <end position="136"/>
    </location>
</feature>
<dbReference type="Pfam" id="PF03458">
    <property type="entry name" value="Gly_transporter"/>
    <property type="match status" value="2"/>
</dbReference>
<evidence type="ECO:0000256" key="6">
    <source>
        <dbReference type="ARBA" id="ARBA00023136"/>
    </source>
</evidence>
<gene>
    <name evidence="9" type="ORF">V8Q02_24525</name>
</gene>
<sequence>MVKIILFLTMAVLTAITFAQAQFPVSLLSVLNLAATVVFSLAGGLIMRAAFAKISPDAAIAIFAAGFLTANGGGTMRDFALGQAPFWLFDISYLLISALTTVLILVIRNFSTPRVVGVIAMADDFSTGVFVAAGVIKVASWLPLDSQFFMLAAALSGFATGLGGGILRDCLLLRRRPVAFTAPCLLNVTVCSGLLAVLTTYELLPAFGLDTIETETCMLAGLIVCGNRVTAGMTLLRSISDGKLRHL</sequence>
<feature type="transmembrane region" description="Helical" evidence="7">
    <location>
        <begin position="148"/>
        <end position="167"/>
    </location>
</feature>
<accession>A0ABU8CR63</accession>
<keyword evidence="6 7" id="KW-0472">Membrane</keyword>
<evidence type="ECO:0000256" key="2">
    <source>
        <dbReference type="ARBA" id="ARBA00008193"/>
    </source>
</evidence>
<evidence type="ECO:0000256" key="7">
    <source>
        <dbReference type="SAM" id="Phobius"/>
    </source>
</evidence>
<feature type="transmembrane region" description="Helical" evidence="7">
    <location>
        <begin position="179"/>
        <end position="198"/>
    </location>
</feature>
<feature type="transmembrane region" description="Helical" evidence="7">
    <location>
        <begin position="86"/>
        <end position="107"/>
    </location>
</feature>
<name>A0ABU8CR63_9HYPH</name>
<proteinExistence type="inferred from homology"/>
<protein>
    <submittedName>
        <fullName evidence="9">TRIC cation channel family protein</fullName>
    </submittedName>
</protein>
<comment type="subcellular location">
    <subcellularLocation>
        <location evidence="1">Cell membrane</location>
        <topology evidence="1">Multi-pass membrane protein</topology>
    </subcellularLocation>
</comment>
<keyword evidence="3" id="KW-1003">Cell membrane</keyword>
<evidence type="ECO:0000256" key="3">
    <source>
        <dbReference type="ARBA" id="ARBA00022475"/>
    </source>
</evidence>
<dbReference type="RefSeq" id="WP_335914586.1">
    <property type="nucleotide sequence ID" value="NZ_JBAMYB010000015.1"/>
</dbReference>
<dbReference type="Proteomes" id="UP001531129">
    <property type="component" value="Unassembled WGS sequence"/>
</dbReference>
<feature type="transmembrane region" description="Helical" evidence="7">
    <location>
        <begin position="58"/>
        <end position="74"/>
    </location>
</feature>
<dbReference type="PANTHER" id="PTHR30506">
    <property type="entry name" value="INNER MEMBRANE PROTEIN"/>
    <property type="match status" value="1"/>
</dbReference>
<organism evidence="9 10">
    <name type="scientific">Rhizobium aouanii</name>
    <dbReference type="NCBI Taxonomy" id="3118145"/>
    <lineage>
        <taxon>Bacteria</taxon>
        <taxon>Pseudomonadati</taxon>
        <taxon>Pseudomonadota</taxon>
        <taxon>Alphaproteobacteria</taxon>
        <taxon>Hyphomicrobiales</taxon>
        <taxon>Rhizobiaceae</taxon>
        <taxon>Rhizobium/Agrobacterium group</taxon>
        <taxon>Rhizobium</taxon>
    </lineage>
</organism>
<dbReference type="EMBL" id="JBAMYC010000015">
    <property type="protein sequence ID" value="MEI1251134.1"/>
    <property type="molecule type" value="Genomic_DNA"/>
</dbReference>
<keyword evidence="10" id="KW-1185">Reference proteome</keyword>
<feature type="domain" description="Glycine transporter" evidence="8">
    <location>
        <begin position="30"/>
        <end position="107"/>
    </location>
</feature>
<dbReference type="PANTHER" id="PTHR30506:SF3">
    <property type="entry name" value="UPF0126 INNER MEMBRANE PROTEIN YADS-RELATED"/>
    <property type="match status" value="1"/>
</dbReference>
<comment type="similarity">
    <text evidence="2">Belongs to the UPF0126 family.</text>
</comment>
<evidence type="ECO:0000256" key="1">
    <source>
        <dbReference type="ARBA" id="ARBA00004651"/>
    </source>
</evidence>
<dbReference type="InterPro" id="IPR005115">
    <property type="entry name" value="Gly_transporter"/>
</dbReference>
<comment type="caution">
    <text evidence="9">The sequence shown here is derived from an EMBL/GenBank/DDBJ whole genome shotgun (WGS) entry which is preliminary data.</text>
</comment>
<evidence type="ECO:0000313" key="10">
    <source>
        <dbReference type="Proteomes" id="UP001531129"/>
    </source>
</evidence>
<evidence type="ECO:0000313" key="9">
    <source>
        <dbReference type="EMBL" id="MEI1251134.1"/>
    </source>
</evidence>
<keyword evidence="4 7" id="KW-0812">Transmembrane</keyword>